<proteinExistence type="inferred from homology"/>
<dbReference type="InterPro" id="IPR017736">
    <property type="entry name" value="Glyco_hydro_1_beta-glucosidase"/>
</dbReference>
<evidence type="ECO:0000256" key="4">
    <source>
        <dbReference type="ARBA" id="ARBA00022801"/>
    </source>
</evidence>
<evidence type="ECO:0000256" key="2">
    <source>
        <dbReference type="ARBA" id="ARBA00010838"/>
    </source>
</evidence>
<dbReference type="RefSeq" id="WP_030654328.1">
    <property type="nucleotide sequence ID" value="NZ_JBEXDP010000047.1"/>
</dbReference>
<name>A0ABV3AMF6_9ACTN</name>
<comment type="caution">
    <text evidence="10">The sequence shown here is derived from an EMBL/GenBank/DDBJ whole genome shotgun (WGS) entry which is preliminary data.</text>
</comment>
<keyword evidence="6" id="KW-0119">Carbohydrate metabolism</keyword>
<dbReference type="PANTHER" id="PTHR10353">
    <property type="entry name" value="GLYCOSYL HYDROLASE"/>
    <property type="match status" value="1"/>
</dbReference>
<dbReference type="InterPro" id="IPR017853">
    <property type="entry name" value="GH"/>
</dbReference>
<dbReference type="PRINTS" id="PR00131">
    <property type="entry name" value="GLHYDRLASE1"/>
</dbReference>
<evidence type="ECO:0000256" key="1">
    <source>
        <dbReference type="ARBA" id="ARBA00000448"/>
    </source>
</evidence>
<evidence type="ECO:0000313" key="11">
    <source>
        <dbReference type="Proteomes" id="UP001551011"/>
    </source>
</evidence>
<evidence type="ECO:0000256" key="9">
    <source>
        <dbReference type="RuleBase" id="RU361175"/>
    </source>
</evidence>
<keyword evidence="8" id="KW-0624">Polysaccharide degradation</keyword>
<dbReference type="GO" id="GO:0008422">
    <property type="term" value="F:beta-glucosidase activity"/>
    <property type="evidence" value="ECO:0007669"/>
    <property type="project" value="UniProtKB-EC"/>
</dbReference>
<evidence type="ECO:0000313" key="10">
    <source>
        <dbReference type="EMBL" id="MEU5713141.1"/>
    </source>
</evidence>
<dbReference type="InterPro" id="IPR001360">
    <property type="entry name" value="Glyco_hydro_1"/>
</dbReference>
<sequence>MTTEPTRVLNFPDGFLWGTSTSAYQVEGAVDTDGRGESVWDRFCRVPGAVERGESGAVACDHYHRVAEDVAMMADLGVNAYRFSLSWPRLLPDGDGGVNKRGVDHYDRLIDQLLARGITPLVTLYHWDLPQALQERGGWRARGTADRFAEYAALCFEAYGDRVRDWVTINEPWIVGLLGHQLGLHAPGERDIAGSVRAMHHLLLAHGASVQALRASRPEGRAGVAFSLFPHVPNTASEDDRLAAYHSDGYVNRWFLDAVLSGRYPDDMREHWERAAGPLDFVRSGDMSVIGAGSDFIGVNYYTRRIVSARRQPSDGPFPWQVEPGRADVPRTDLDWEIVPEALTDLLVQLHETYGEVPVLITENGAVFNDEPGEDGAVHDARRTDFLHRHLVAVHRAIERGCPVRGYFHWSLMDNFEWAMGYRPRMGLVHVDYATQQRTIKDSGHWYARAARANAVPDPS</sequence>
<organism evidence="10 11">
    <name type="scientific">Streptomyces flaveolus</name>
    <dbReference type="NCBI Taxonomy" id="67297"/>
    <lineage>
        <taxon>Bacteria</taxon>
        <taxon>Bacillati</taxon>
        <taxon>Actinomycetota</taxon>
        <taxon>Actinomycetes</taxon>
        <taxon>Kitasatosporales</taxon>
        <taxon>Streptomycetaceae</taxon>
        <taxon>Streptomyces</taxon>
    </lineage>
</organism>
<comment type="catalytic activity">
    <reaction evidence="1 9">
        <text>Hydrolysis of terminal, non-reducing beta-D-glucosyl residues with release of beta-D-glucose.</text>
        <dbReference type="EC" id="3.2.1.21"/>
    </reaction>
</comment>
<dbReference type="PANTHER" id="PTHR10353:SF36">
    <property type="entry name" value="LP05116P"/>
    <property type="match status" value="1"/>
</dbReference>
<dbReference type="Gene3D" id="3.20.20.80">
    <property type="entry name" value="Glycosidases"/>
    <property type="match status" value="1"/>
</dbReference>
<keyword evidence="5" id="KW-0136">Cellulose degradation</keyword>
<gene>
    <name evidence="10" type="ORF">AB0H04_41075</name>
</gene>
<comment type="similarity">
    <text evidence="2 9">Belongs to the glycosyl hydrolase 1 family.</text>
</comment>
<evidence type="ECO:0000256" key="7">
    <source>
        <dbReference type="ARBA" id="ARBA00023295"/>
    </source>
</evidence>
<evidence type="ECO:0000256" key="6">
    <source>
        <dbReference type="ARBA" id="ARBA00023277"/>
    </source>
</evidence>
<keyword evidence="4 9" id="KW-0378">Hydrolase</keyword>
<keyword evidence="7 9" id="KW-0326">Glycosidase</keyword>
<evidence type="ECO:0000256" key="5">
    <source>
        <dbReference type="ARBA" id="ARBA00023001"/>
    </source>
</evidence>
<evidence type="ECO:0000256" key="3">
    <source>
        <dbReference type="ARBA" id="ARBA00012744"/>
    </source>
</evidence>
<dbReference type="NCBIfam" id="TIGR03356">
    <property type="entry name" value="BGL"/>
    <property type="match status" value="1"/>
</dbReference>
<dbReference type="SUPFAM" id="SSF51445">
    <property type="entry name" value="(Trans)glycosidases"/>
    <property type="match status" value="1"/>
</dbReference>
<accession>A0ABV3AMF6</accession>
<dbReference type="EC" id="3.2.1.21" evidence="3 9"/>
<dbReference type="Pfam" id="PF00232">
    <property type="entry name" value="Glyco_hydro_1"/>
    <property type="match status" value="1"/>
</dbReference>
<keyword evidence="11" id="KW-1185">Reference proteome</keyword>
<evidence type="ECO:0000256" key="8">
    <source>
        <dbReference type="ARBA" id="ARBA00023326"/>
    </source>
</evidence>
<dbReference type="Proteomes" id="UP001551011">
    <property type="component" value="Unassembled WGS sequence"/>
</dbReference>
<reference evidence="10 11" key="1">
    <citation type="submission" date="2024-06" db="EMBL/GenBank/DDBJ databases">
        <title>The Natural Products Discovery Center: Release of the First 8490 Sequenced Strains for Exploring Actinobacteria Biosynthetic Diversity.</title>
        <authorList>
            <person name="Kalkreuter E."/>
            <person name="Kautsar S.A."/>
            <person name="Yang D."/>
            <person name="Bader C.D."/>
            <person name="Teijaro C.N."/>
            <person name="Fluegel L."/>
            <person name="Davis C.M."/>
            <person name="Simpson J.R."/>
            <person name="Lauterbach L."/>
            <person name="Steele A.D."/>
            <person name="Gui C."/>
            <person name="Meng S."/>
            <person name="Li G."/>
            <person name="Viehrig K."/>
            <person name="Ye F."/>
            <person name="Su P."/>
            <person name="Kiefer A.F."/>
            <person name="Nichols A."/>
            <person name="Cepeda A.J."/>
            <person name="Yan W."/>
            <person name="Fan B."/>
            <person name="Jiang Y."/>
            <person name="Adhikari A."/>
            <person name="Zheng C.-J."/>
            <person name="Schuster L."/>
            <person name="Cowan T.M."/>
            <person name="Smanski M.J."/>
            <person name="Chevrette M.G."/>
            <person name="De Carvalho L.P.S."/>
            <person name="Shen B."/>
        </authorList>
    </citation>
    <scope>NUCLEOTIDE SEQUENCE [LARGE SCALE GENOMIC DNA]</scope>
    <source>
        <strain evidence="10 11">NPDC020594</strain>
    </source>
</reference>
<dbReference type="InterPro" id="IPR033132">
    <property type="entry name" value="GH_1_N_CS"/>
</dbReference>
<protein>
    <recommendedName>
        <fullName evidence="3 9">Beta-glucosidase</fullName>
        <ecNumber evidence="3 9">3.2.1.21</ecNumber>
    </recommendedName>
</protein>
<dbReference type="PROSITE" id="PS00653">
    <property type="entry name" value="GLYCOSYL_HYDROL_F1_2"/>
    <property type="match status" value="1"/>
</dbReference>
<dbReference type="EMBL" id="JBFAEG010000046">
    <property type="protein sequence ID" value="MEU5713141.1"/>
    <property type="molecule type" value="Genomic_DNA"/>
</dbReference>